<dbReference type="PANTHER" id="PTHR31559:SF0">
    <property type="entry name" value="PYRIDOXAL 5'-PHOSPHATE SYNTHASE SUBUNIT SNO1-RELATED"/>
    <property type="match status" value="1"/>
</dbReference>
<gene>
    <name evidence="10 13" type="primary">pdxT</name>
    <name evidence="13" type="ORF">GJ688_15965</name>
</gene>
<dbReference type="EMBL" id="WNKU01000025">
    <property type="protein sequence ID" value="MTV50455.1"/>
    <property type="molecule type" value="Genomic_DNA"/>
</dbReference>
<feature type="binding site" evidence="10 12">
    <location>
        <begin position="49"/>
        <end position="51"/>
    </location>
    <ligand>
        <name>L-glutamine</name>
        <dbReference type="ChEBI" id="CHEBI:58359"/>
    </ligand>
</feature>
<evidence type="ECO:0000256" key="8">
    <source>
        <dbReference type="ARBA" id="ARBA00054599"/>
    </source>
</evidence>
<dbReference type="UniPathway" id="UPA00245"/>
<dbReference type="GO" id="GO:0004359">
    <property type="term" value="F:glutaminase activity"/>
    <property type="evidence" value="ECO:0007669"/>
    <property type="project" value="UniProtKB-UniRule"/>
</dbReference>
<keyword evidence="3 10" id="KW-0663">Pyridoxal phosphate</keyword>
<evidence type="ECO:0000256" key="1">
    <source>
        <dbReference type="ARBA" id="ARBA00008345"/>
    </source>
</evidence>
<dbReference type="InterPro" id="IPR029062">
    <property type="entry name" value="Class_I_gatase-like"/>
</dbReference>
<dbReference type="RefSeq" id="WP_155477539.1">
    <property type="nucleotide sequence ID" value="NZ_WNKU01000025.1"/>
</dbReference>
<comment type="catalytic activity">
    <reaction evidence="6 10">
        <text>aldehydo-D-ribose 5-phosphate + D-glyceraldehyde 3-phosphate + L-glutamine = pyridoxal 5'-phosphate + L-glutamate + phosphate + 3 H2O + H(+)</text>
        <dbReference type="Rhea" id="RHEA:31507"/>
        <dbReference type="ChEBI" id="CHEBI:15377"/>
        <dbReference type="ChEBI" id="CHEBI:15378"/>
        <dbReference type="ChEBI" id="CHEBI:29985"/>
        <dbReference type="ChEBI" id="CHEBI:43474"/>
        <dbReference type="ChEBI" id="CHEBI:58273"/>
        <dbReference type="ChEBI" id="CHEBI:58359"/>
        <dbReference type="ChEBI" id="CHEBI:59776"/>
        <dbReference type="ChEBI" id="CHEBI:597326"/>
        <dbReference type="EC" id="4.3.3.6"/>
    </reaction>
</comment>
<feature type="binding site" evidence="10 12">
    <location>
        <begin position="137"/>
        <end position="138"/>
    </location>
    <ligand>
        <name>L-glutamine</name>
        <dbReference type="ChEBI" id="CHEBI:58359"/>
    </ligand>
</feature>
<dbReference type="GO" id="GO:0008614">
    <property type="term" value="P:pyridoxine metabolic process"/>
    <property type="evidence" value="ECO:0007669"/>
    <property type="project" value="TreeGrafter"/>
</dbReference>
<comment type="pathway">
    <text evidence="10">Cofactor biosynthesis; pyridoxal 5'-phosphate biosynthesis.</text>
</comment>
<dbReference type="Gene3D" id="3.40.50.880">
    <property type="match status" value="1"/>
</dbReference>
<evidence type="ECO:0000256" key="6">
    <source>
        <dbReference type="ARBA" id="ARBA00047992"/>
    </source>
</evidence>
<dbReference type="HAMAP" id="MF_01615">
    <property type="entry name" value="PdxT"/>
    <property type="match status" value="1"/>
</dbReference>
<evidence type="ECO:0000256" key="9">
    <source>
        <dbReference type="ARBA" id="ARBA00064749"/>
    </source>
</evidence>
<accession>A0A6I3SP39</accession>
<comment type="similarity">
    <text evidence="1 10">Belongs to the glutaminase PdxT/SNO family.</text>
</comment>
<feature type="active site" description="Charge relay system" evidence="10 11">
    <location>
        <position position="175"/>
    </location>
</feature>
<dbReference type="AlphaFoldDB" id="A0A6I3SP39"/>
<evidence type="ECO:0000256" key="5">
    <source>
        <dbReference type="ARBA" id="ARBA00023239"/>
    </source>
</evidence>
<dbReference type="CDD" id="cd01749">
    <property type="entry name" value="GATase1_PB"/>
    <property type="match status" value="1"/>
</dbReference>
<evidence type="ECO:0000256" key="4">
    <source>
        <dbReference type="ARBA" id="ARBA00022962"/>
    </source>
</evidence>
<proteinExistence type="inferred from homology"/>
<evidence type="ECO:0000256" key="10">
    <source>
        <dbReference type="HAMAP-Rule" id="MF_01615"/>
    </source>
</evidence>
<dbReference type="PIRSF" id="PIRSF005639">
    <property type="entry name" value="Glut_amidoT_SNO"/>
    <property type="match status" value="1"/>
</dbReference>
<dbReference type="PROSITE" id="PS01236">
    <property type="entry name" value="PDXT_SNO_1"/>
    <property type="match status" value="1"/>
</dbReference>
<organism evidence="13 14">
    <name type="scientific">Heliobacterium mobile</name>
    <name type="common">Heliobacillus mobilis</name>
    <dbReference type="NCBI Taxonomy" id="28064"/>
    <lineage>
        <taxon>Bacteria</taxon>
        <taxon>Bacillati</taxon>
        <taxon>Bacillota</taxon>
        <taxon>Clostridia</taxon>
        <taxon>Eubacteriales</taxon>
        <taxon>Heliobacteriaceae</taxon>
        <taxon>Heliobacterium</taxon>
    </lineage>
</organism>
<keyword evidence="4 10" id="KW-0315">Glutamine amidotransferase</keyword>
<dbReference type="GO" id="GO:0005829">
    <property type="term" value="C:cytosol"/>
    <property type="evidence" value="ECO:0007669"/>
    <property type="project" value="TreeGrafter"/>
</dbReference>
<evidence type="ECO:0000313" key="13">
    <source>
        <dbReference type="EMBL" id="MTV50455.1"/>
    </source>
</evidence>
<dbReference type="InterPro" id="IPR002161">
    <property type="entry name" value="PdxT/SNO"/>
</dbReference>
<protein>
    <recommendedName>
        <fullName evidence="10">Pyridoxal 5'-phosphate synthase subunit PdxT</fullName>
        <ecNumber evidence="10">4.3.3.6</ecNumber>
    </recommendedName>
    <alternativeName>
        <fullName evidence="10">Pdx2</fullName>
    </alternativeName>
    <alternativeName>
        <fullName evidence="10">Pyridoxal 5'-phosphate synthase glutaminase subunit</fullName>
        <ecNumber evidence="10">3.5.1.2</ecNumber>
    </alternativeName>
</protein>
<reference evidence="13 14" key="1">
    <citation type="submission" date="2019-11" db="EMBL/GenBank/DDBJ databases">
        <title>Whole-genome sequence of a the green, strictly anaerobic photosynthetic bacterium Heliobacillus mobilis DSM 6151.</title>
        <authorList>
            <person name="Kyndt J.A."/>
            <person name="Meyer T.E."/>
        </authorList>
    </citation>
    <scope>NUCLEOTIDE SEQUENCE [LARGE SCALE GENOMIC DNA]</scope>
    <source>
        <strain evidence="13 14">DSM 6151</strain>
    </source>
</reference>
<dbReference type="FunFam" id="3.40.50.880:FF:000010">
    <property type="entry name" value="uncharacterized protein LOC100176842 isoform X2"/>
    <property type="match status" value="1"/>
</dbReference>
<dbReference type="GO" id="GO:0006543">
    <property type="term" value="P:L-glutamine catabolic process"/>
    <property type="evidence" value="ECO:0007669"/>
    <property type="project" value="UniProtKB-UniRule"/>
</dbReference>
<sequence>MDKLKIGVLAMQGAFVEHEQMLQSLGCDTVQVRKVEHLADLDGLIIPGGESTTIGKLLVDFGLAESVQERAQQGMPVWGTCAGLILMAKEIAGSEQYRLGLMDITAVRNAFGRQVDSFEVPLAIDEVSSEPYPAIFIRAPFIEKAGPSVKILAEHNGKVVMARQGSFLASAFHPELTQDCRIHAYFMDIVRESRQKA</sequence>
<comment type="catalytic activity">
    <reaction evidence="7 10">
        <text>L-glutamine + H2O = L-glutamate + NH4(+)</text>
        <dbReference type="Rhea" id="RHEA:15889"/>
        <dbReference type="ChEBI" id="CHEBI:15377"/>
        <dbReference type="ChEBI" id="CHEBI:28938"/>
        <dbReference type="ChEBI" id="CHEBI:29985"/>
        <dbReference type="ChEBI" id="CHEBI:58359"/>
        <dbReference type="EC" id="3.5.1.2"/>
    </reaction>
</comment>
<comment type="caution">
    <text evidence="13">The sequence shown here is derived from an EMBL/GenBank/DDBJ whole genome shotgun (WGS) entry which is preliminary data.</text>
</comment>
<comment type="subunit">
    <text evidence="9 10">In the presence of PdxS, forms a dodecamer of heterodimers. Only shows activity in the heterodimer.</text>
</comment>
<evidence type="ECO:0000256" key="2">
    <source>
        <dbReference type="ARBA" id="ARBA00022801"/>
    </source>
</evidence>
<evidence type="ECO:0000256" key="12">
    <source>
        <dbReference type="PIRSR" id="PIRSR005639-2"/>
    </source>
</evidence>
<evidence type="ECO:0000256" key="11">
    <source>
        <dbReference type="PIRSR" id="PIRSR005639-1"/>
    </source>
</evidence>
<keyword evidence="14" id="KW-1185">Reference proteome</keyword>
<feature type="binding site" evidence="10 12">
    <location>
        <position position="108"/>
    </location>
    <ligand>
        <name>L-glutamine</name>
        <dbReference type="ChEBI" id="CHEBI:58359"/>
    </ligand>
</feature>
<evidence type="ECO:0000256" key="7">
    <source>
        <dbReference type="ARBA" id="ARBA00049534"/>
    </source>
</evidence>
<dbReference type="PANTHER" id="PTHR31559">
    <property type="entry name" value="PYRIDOXAL 5'-PHOSPHATE SYNTHASE SUBUNIT SNO"/>
    <property type="match status" value="1"/>
</dbReference>
<dbReference type="OrthoDB" id="9810320at2"/>
<keyword evidence="5 10" id="KW-0456">Lyase</keyword>
<dbReference type="GO" id="GO:1903600">
    <property type="term" value="C:glutaminase complex"/>
    <property type="evidence" value="ECO:0007669"/>
    <property type="project" value="TreeGrafter"/>
</dbReference>
<dbReference type="PROSITE" id="PS51273">
    <property type="entry name" value="GATASE_TYPE_1"/>
    <property type="match status" value="1"/>
</dbReference>
<dbReference type="Proteomes" id="UP000430670">
    <property type="component" value="Unassembled WGS sequence"/>
</dbReference>
<dbReference type="GO" id="GO:0042823">
    <property type="term" value="P:pyridoxal phosphate biosynthetic process"/>
    <property type="evidence" value="ECO:0007669"/>
    <property type="project" value="UniProtKB-UniRule"/>
</dbReference>
<feature type="active site" description="Charge relay system" evidence="10 11">
    <location>
        <position position="173"/>
    </location>
</feature>
<feature type="active site" description="Nucleophile" evidence="10 11">
    <location>
        <position position="81"/>
    </location>
</feature>
<dbReference type="SUPFAM" id="SSF52317">
    <property type="entry name" value="Class I glutamine amidotransferase-like"/>
    <property type="match status" value="1"/>
</dbReference>
<evidence type="ECO:0000313" key="14">
    <source>
        <dbReference type="Proteomes" id="UP000430670"/>
    </source>
</evidence>
<dbReference type="GO" id="GO:0036381">
    <property type="term" value="F:pyridoxal 5'-phosphate synthase (glutamine hydrolysing) activity"/>
    <property type="evidence" value="ECO:0007669"/>
    <property type="project" value="UniProtKB-UniRule"/>
</dbReference>
<comment type="function">
    <text evidence="8 10">Catalyzes the hydrolysis of glutamine to glutamate and ammonia as part of the biosynthesis of pyridoxal 5'-phosphate. The resulting ammonia molecule is channeled to the active site of PdxS.</text>
</comment>
<dbReference type="Pfam" id="PF01174">
    <property type="entry name" value="SNO"/>
    <property type="match status" value="1"/>
</dbReference>
<evidence type="ECO:0000256" key="3">
    <source>
        <dbReference type="ARBA" id="ARBA00022898"/>
    </source>
</evidence>
<dbReference type="NCBIfam" id="TIGR03800">
    <property type="entry name" value="PLP_synth_Pdx2"/>
    <property type="match status" value="1"/>
</dbReference>
<dbReference type="EC" id="3.5.1.2" evidence="10"/>
<name>A0A6I3SP39_HELMO</name>
<keyword evidence="2 10" id="KW-0378">Hydrolase</keyword>
<dbReference type="InterPro" id="IPR021196">
    <property type="entry name" value="PdxT/SNO_CS"/>
</dbReference>
<dbReference type="EC" id="4.3.3.6" evidence="10"/>
<dbReference type="PROSITE" id="PS51130">
    <property type="entry name" value="PDXT_SNO_2"/>
    <property type="match status" value="1"/>
</dbReference>